<keyword evidence="9" id="KW-1185">Reference proteome</keyword>
<protein>
    <submittedName>
        <fullName evidence="8">(diamondback moth) hypothetical protein</fullName>
    </submittedName>
</protein>
<comment type="similarity">
    <text evidence="1">Belongs to the protein kinase superfamily. CMGC Ser/Thr protein kinase family. MNB/DYRK subfamily.</text>
</comment>
<comment type="caution">
    <text evidence="8">The sequence shown here is derived from an EMBL/GenBank/DDBJ whole genome shotgun (WGS) entry which is preliminary data.</text>
</comment>
<keyword evidence="6" id="KW-0067">ATP-binding</keyword>
<dbReference type="InterPro" id="IPR011009">
    <property type="entry name" value="Kinase-like_dom_sf"/>
</dbReference>
<dbReference type="Gene3D" id="1.10.510.10">
    <property type="entry name" value="Transferase(Phosphotransferase) domain 1"/>
    <property type="match status" value="1"/>
</dbReference>
<name>A0A8S4EZN7_PLUXY</name>
<feature type="region of interest" description="Disordered" evidence="7">
    <location>
        <begin position="22"/>
        <end position="46"/>
    </location>
</feature>
<gene>
    <name evidence="8" type="ORF">PLXY2_LOCUS7497</name>
</gene>
<keyword evidence="4" id="KW-0547">Nucleotide-binding</keyword>
<reference evidence="8" key="1">
    <citation type="submission" date="2020-11" db="EMBL/GenBank/DDBJ databases">
        <authorList>
            <person name="Whiteford S."/>
        </authorList>
    </citation>
    <scope>NUCLEOTIDE SEQUENCE</scope>
</reference>
<dbReference type="GO" id="GO:0004674">
    <property type="term" value="F:protein serine/threonine kinase activity"/>
    <property type="evidence" value="ECO:0007669"/>
    <property type="project" value="UniProtKB-KW"/>
</dbReference>
<proteinExistence type="inferred from homology"/>
<evidence type="ECO:0000256" key="4">
    <source>
        <dbReference type="ARBA" id="ARBA00022741"/>
    </source>
</evidence>
<dbReference type="GO" id="GO:0005634">
    <property type="term" value="C:nucleus"/>
    <property type="evidence" value="ECO:0007669"/>
    <property type="project" value="TreeGrafter"/>
</dbReference>
<dbReference type="AlphaFoldDB" id="A0A8S4EZN7"/>
<dbReference type="PANTHER" id="PTHR24058:SF22">
    <property type="entry name" value="DUAL SPECIFICITY TYROSINE-PHOSPHORYLATION-REGULATED KINASE 4"/>
    <property type="match status" value="1"/>
</dbReference>
<dbReference type="SUPFAM" id="SSF56112">
    <property type="entry name" value="Protein kinase-like (PK-like)"/>
    <property type="match status" value="1"/>
</dbReference>
<dbReference type="Proteomes" id="UP000653454">
    <property type="component" value="Unassembled WGS sequence"/>
</dbReference>
<evidence type="ECO:0000256" key="7">
    <source>
        <dbReference type="SAM" id="MobiDB-lite"/>
    </source>
</evidence>
<dbReference type="GO" id="GO:0005524">
    <property type="term" value="F:ATP binding"/>
    <property type="evidence" value="ECO:0007669"/>
    <property type="project" value="UniProtKB-KW"/>
</dbReference>
<accession>A0A8S4EZN7</accession>
<dbReference type="GO" id="GO:0005737">
    <property type="term" value="C:cytoplasm"/>
    <property type="evidence" value="ECO:0007669"/>
    <property type="project" value="TreeGrafter"/>
</dbReference>
<keyword evidence="2" id="KW-0723">Serine/threonine-protein kinase</keyword>
<dbReference type="GO" id="GO:0005856">
    <property type="term" value="C:cytoskeleton"/>
    <property type="evidence" value="ECO:0007669"/>
    <property type="project" value="TreeGrafter"/>
</dbReference>
<evidence type="ECO:0000256" key="6">
    <source>
        <dbReference type="ARBA" id="ARBA00022840"/>
    </source>
</evidence>
<evidence type="ECO:0000256" key="5">
    <source>
        <dbReference type="ARBA" id="ARBA00022777"/>
    </source>
</evidence>
<sequence>MELLGPPPPDLLLQATRKRLFFDSKGSPRSVTNSKGRKRRPSTRSLAAAVRSDDPAFMHFLHRCLEWDPKRRITPTEATRHEFITGCPLGSTTSMVGSIARAAPAPGVRAGARGALLHSQSAGDVAAMLGRA</sequence>
<evidence type="ECO:0000256" key="3">
    <source>
        <dbReference type="ARBA" id="ARBA00022679"/>
    </source>
</evidence>
<dbReference type="EMBL" id="CAJHNJ030000025">
    <property type="protein sequence ID" value="CAG9121659.1"/>
    <property type="molecule type" value="Genomic_DNA"/>
</dbReference>
<evidence type="ECO:0000313" key="8">
    <source>
        <dbReference type="EMBL" id="CAG9121659.1"/>
    </source>
</evidence>
<keyword evidence="3" id="KW-0808">Transferase</keyword>
<dbReference type="PANTHER" id="PTHR24058">
    <property type="entry name" value="DUAL SPECIFICITY PROTEIN KINASE"/>
    <property type="match status" value="1"/>
</dbReference>
<evidence type="ECO:0000256" key="1">
    <source>
        <dbReference type="ARBA" id="ARBA00008867"/>
    </source>
</evidence>
<evidence type="ECO:0000313" key="9">
    <source>
        <dbReference type="Proteomes" id="UP000653454"/>
    </source>
</evidence>
<organism evidence="8 9">
    <name type="scientific">Plutella xylostella</name>
    <name type="common">Diamondback moth</name>
    <name type="synonym">Plutella maculipennis</name>
    <dbReference type="NCBI Taxonomy" id="51655"/>
    <lineage>
        <taxon>Eukaryota</taxon>
        <taxon>Metazoa</taxon>
        <taxon>Ecdysozoa</taxon>
        <taxon>Arthropoda</taxon>
        <taxon>Hexapoda</taxon>
        <taxon>Insecta</taxon>
        <taxon>Pterygota</taxon>
        <taxon>Neoptera</taxon>
        <taxon>Endopterygota</taxon>
        <taxon>Lepidoptera</taxon>
        <taxon>Glossata</taxon>
        <taxon>Ditrysia</taxon>
        <taxon>Yponomeutoidea</taxon>
        <taxon>Plutellidae</taxon>
        <taxon>Plutella</taxon>
    </lineage>
</organism>
<keyword evidence="5" id="KW-0418">Kinase</keyword>
<dbReference type="InterPro" id="IPR050494">
    <property type="entry name" value="Ser_Thr_dual-spec_kinase"/>
</dbReference>
<evidence type="ECO:0000256" key="2">
    <source>
        <dbReference type="ARBA" id="ARBA00022527"/>
    </source>
</evidence>